<dbReference type="EMBL" id="JADGJQ010000007">
    <property type="protein sequence ID" value="KAJ3182958.1"/>
    <property type="molecule type" value="Genomic_DNA"/>
</dbReference>
<dbReference type="PANTHER" id="PTHR31014:SF0">
    <property type="entry name" value="MITOCHONDRIAL TRANSLATION SYSTEM COMPONENT PET127-RELATED"/>
    <property type="match status" value="1"/>
</dbReference>
<dbReference type="GO" id="GO:0005740">
    <property type="term" value="C:mitochondrial envelope"/>
    <property type="evidence" value="ECO:0007669"/>
    <property type="project" value="TreeGrafter"/>
</dbReference>
<dbReference type="InterPro" id="IPR013943">
    <property type="entry name" value="Pet127"/>
</dbReference>
<organism evidence="1 2">
    <name type="scientific">Geranomyces variabilis</name>
    <dbReference type="NCBI Taxonomy" id="109894"/>
    <lineage>
        <taxon>Eukaryota</taxon>
        <taxon>Fungi</taxon>
        <taxon>Fungi incertae sedis</taxon>
        <taxon>Chytridiomycota</taxon>
        <taxon>Chytridiomycota incertae sedis</taxon>
        <taxon>Chytridiomycetes</taxon>
        <taxon>Spizellomycetales</taxon>
        <taxon>Powellomycetaceae</taxon>
        <taxon>Geranomyces</taxon>
    </lineage>
</organism>
<gene>
    <name evidence="1" type="ORF">HDU87_007380</name>
</gene>
<reference evidence="1" key="1">
    <citation type="submission" date="2020-05" db="EMBL/GenBank/DDBJ databases">
        <title>Phylogenomic resolution of chytrid fungi.</title>
        <authorList>
            <person name="Stajich J.E."/>
            <person name="Amses K."/>
            <person name="Simmons R."/>
            <person name="Seto K."/>
            <person name="Myers J."/>
            <person name="Bonds A."/>
            <person name="Quandt C.A."/>
            <person name="Barry K."/>
            <person name="Liu P."/>
            <person name="Grigoriev I."/>
            <person name="Longcore J.E."/>
            <person name="James T.Y."/>
        </authorList>
    </citation>
    <scope>NUCLEOTIDE SEQUENCE</scope>
    <source>
        <strain evidence="1">JEL0379</strain>
    </source>
</reference>
<protein>
    <recommendedName>
        <fullName evidence="3">Pet127-domain-containing protein</fullName>
    </recommendedName>
</protein>
<dbReference type="PANTHER" id="PTHR31014">
    <property type="entry name" value="MITOCHONDRIAL TRANSLATION SYSTEM COMPONENT PET127-RELATED"/>
    <property type="match status" value="1"/>
</dbReference>
<evidence type="ECO:0008006" key="3">
    <source>
        <dbReference type="Google" id="ProtNLM"/>
    </source>
</evidence>
<name>A0AAD5XPS1_9FUNG</name>
<dbReference type="Proteomes" id="UP001212152">
    <property type="component" value="Unassembled WGS sequence"/>
</dbReference>
<keyword evidence="2" id="KW-1185">Reference proteome</keyword>
<evidence type="ECO:0000313" key="1">
    <source>
        <dbReference type="EMBL" id="KAJ3182958.1"/>
    </source>
</evidence>
<proteinExistence type="predicted"/>
<comment type="caution">
    <text evidence="1">The sequence shown here is derived from an EMBL/GenBank/DDBJ whole genome shotgun (WGS) entry which is preliminary data.</text>
</comment>
<dbReference type="GO" id="GO:0000964">
    <property type="term" value="P:mitochondrial RNA 5'-end processing"/>
    <property type="evidence" value="ECO:0007669"/>
    <property type="project" value="TreeGrafter"/>
</dbReference>
<dbReference type="AlphaFoldDB" id="A0AAD5XPS1"/>
<evidence type="ECO:0000313" key="2">
    <source>
        <dbReference type="Proteomes" id="UP001212152"/>
    </source>
</evidence>
<accession>A0AAD5XPS1</accession>
<dbReference type="Pfam" id="PF08634">
    <property type="entry name" value="Pet127"/>
    <property type="match status" value="1"/>
</dbReference>
<sequence>MRRLIPANTGVWLQRRWQSTPRRARQQQPTAVTALAENAVSDISAKWQKLAATPFLNEATEPLDVSRIPKLAHGLDKVLFRPGPHFMVDPLTGRSQFNKWIKDICQPEEFNYDAQPEYKIASDDVVSQQLALQHGLKYTSSTSSITAALAKTYLLVAQGKQVNRRHFSPALVTQPTRFTNGTRQPVSVILRYRNGVYAVDSDKDPDEKWNILQILGKSMEKALTATPEEFDMYRKGNEHQLTPENMDKDYHRYAKIENFLLRAQIDCYHPKLPNKTFDLKTRGTLPIRMAPDEYLDNVDYKITGKDGVLQSFEREDYDMLRSAMLKYSFQVRIGGMDGVFVAYHSTAEIFGFQYLPLKTMDRWLFKNSVTGDQAFAVSVKLLQAAFDAVTKEFPEQDVRVTLAQEDGLEHRQPLTVWAEPIPESPVDAQPAAATPLTLHTIHTASIHNGRLVTGALHLLADGTDDWAVEYRVSKSGKSPTELRDAYLSVRDQMENNGPAAGQHLRFLDEIRQACGLREHKKAVMASL</sequence>